<feature type="compositionally biased region" description="Polar residues" evidence="8">
    <location>
        <begin position="225"/>
        <end position="242"/>
    </location>
</feature>
<feature type="transmembrane region" description="Helical" evidence="7">
    <location>
        <begin position="52"/>
        <end position="72"/>
    </location>
</feature>
<keyword evidence="4 7" id="KW-0256">Endoplasmic reticulum</keyword>
<feature type="region of interest" description="Disordered" evidence="8">
    <location>
        <begin position="221"/>
        <end position="254"/>
    </location>
</feature>
<evidence type="ECO:0000256" key="4">
    <source>
        <dbReference type="ARBA" id="ARBA00022824"/>
    </source>
</evidence>
<evidence type="ECO:0000256" key="5">
    <source>
        <dbReference type="ARBA" id="ARBA00022989"/>
    </source>
</evidence>
<comment type="caution">
    <text evidence="9">The sequence shown here is derived from an EMBL/GenBank/DDBJ whole genome shotgun (WGS) entry which is preliminary data.</text>
</comment>
<evidence type="ECO:0000256" key="3">
    <source>
        <dbReference type="ARBA" id="ARBA00022692"/>
    </source>
</evidence>
<dbReference type="Proteomes" id="UP001583193">
    <property type="component" value="Unassembled WGS sequence"/>
</dbReference>
<organism evidence="9 10">
    <name type="scientific">Paecilomyces lecythidis</name>
    <dbReference type="NCBI Taxonomy" id="3004212"/>
    <lineage>
        <taxon>Eukaryota</taxon>
        <taxon>Fungi</taxon>
        <taxon>Dikarya</taxon>
        <taxon>Ascomycota</taxon>
        <taxon>Pezizomycotina</taxon>
        <taxon>Eurotiomycetes</taxon>
        <taxon>Eurotiomycetidae</taxon>
        <taxon>Eurotiales</taxon>
        <taxon>Thermoascaceae</taxon>
        <taxon>Paecilomyces</taxon>
    </lineage>
</organism>
<evidence type="ECO:0000256" key="8">
    <source>
        <dbReference type="SAM" id="MobiDB-lite"/>
    </source>
</evidence>
<proteinExistence type="inferred from homology"/>
<reference evidence="9 10" key="1">
    <citation type="journal article" date="2024" name="IMA Fungus">
        <title>IMA Genome - F19 : A genome assembly and annotation guide to empower mycologists, including annotated draft genome sequences of Ceratocystis pirilliformis, Diaporthe australafricana, Fusarium ophioides, Paecilomyces lecythidis, and Sporothrix stenoceras.</title>
        <authorList>
            <person name="Aylward J."/>
            <person name="Wilson A.M."/>
            <person name="Visagie C.M."/>
            <person name="Spraker J."/>
            <person name="Barnes I."/>
            <person name="Buitendag C."/>
            <person name="Ceriani C."/>
            <person name="Del Mar Angel L."/>
            <person name="du Plessis D."/>
            <person name="Fuchs T."/>
            <person name="Gasser K."/>
            <person name="Kramer D."/>
            <person name="Li W."/>
            <person name="Munsamy K."/>
            <person name="Piso A."/>
            <person name="Price J.L."/>
            <person name="Sonnekus B."/>
            <person name="Thomas C."/>
            <person name="van der Nest A."/>
            <person name="van Dijk A."/>
            <person name="van Heerden A."/>
            <person name="van Vuuren N."/>
            <person name="Yilmaz N."/>
            <person name="Duong T.A."/>
            <person name="van der Merwe N.A."/>
            <person name="Wingfield M.J."/>
            <person name="Wingfield B.D."/>
        </authorList>
    </citation>
    <scope>NUCLEOTIDE SEQUENCE [LARGE SCALE GENOMIC DNA]</scope>
    <source>
        <strain evidence="9 10">CMW 18167</strain>
    </source>
</reference>
<accession>A0ABR3YDJ0</accession>
<gene>
    <name evidence="9" type="ORF">Plec18167_000303</name>
</gene>
<feature type="transmembrane region" description="Helical" evidence="7">
    <location>
        <begin position="92"/>
        <end position="125"/>
    </location>
</feature>
<name>A0ABR3YDJ0_9EURO</name>
<dbReference type="Pfam" id="PF04511">
    <property type="entry name" value="DER1"/>
    <property type="match status" value="1"/>
</dbReference>
<evidence type="ECO:0000256" key="2">
    <source>
        <dbReference type="ARBA" id="ARBA00008917"/>
    </source>
</evidence>
<dbReference type="PANTHER" id="PTHR11009">
    <property type="entry name" value="DER1-LIKE PROTEIN, DERLIN"/>
    <property type="match status" value="1"/>
</dbReference>
<feature type="transmembrane region" description="Helical" evidence="7">
    <location>
        <begin position="20"/>
        <end position="40"/>
    </location>
</feature>
<comment type="similarity">
    <text evidence="2 7">Belongs to the derlin family.</text>
</comment>
<protein>
    <recommendedName>
        <fullName evidence="7">Derlin</fullName>
    </recommendedName>
</protein>
<comment type="function">
    <text evidence="7">May be involved in the degradation of misfolded endoplasmic reticulum (ER) luminal proteins.</text>
</comment>
<dbReference type="SUPFAM" id="SSF144091">
    <property type="entry name" value="Rhomboid-like"/>
    <property type="match status" value="1"/>
</dbReference>
<dbReference type="InterPro" id="IPR007599">
    <property type="entry name" value="DER1"/>
</dbReference>
<keyword evidence="10" id="KW-1185">Reference proteome</keyword>
<dbReference type="InterPro" id="IPR035952">
    <property type="entry name" value="Rhomboid-like_sf"/>
</dbReference>
<evidence type="ECO:0000256" key="6">
    <source>
        <dbReference type="ARBA" id="ARBA00023136"/>
    </source>
</evidence>
<keyword evidence="3 7" id="KW-0812">Transmembrane</keyword>
<comment type="subcellular location">
    <subcellularLocation>
        <location evidence="1 7">Endoplasmic reticulum membrane</location>
        <topology evidence="1 7">Multi-pass membrane protein</topology>
    </subcellularLocation>
</comment>
<evidence type="ECO:0000313" key="9">
    <source>
        <dbReference type="EMBL" id="KAL1886373.1"/>
    </source>
</evidence>
<dbReference type="EMBL" id="JAVDPF010000001">
    <property type="protein sequence ID" value="KAL1886373.1"/>
    <property type="molecule type" value="Genomic_DNA"/>
</dbReference>
<evidence type="ECO:0000256" key="7">
    <source>
        <dbReference type="RuleBase" id="RU363059"/>
    </source>
</evidence>
<keyword evidence="5 7" id="KW-1133">Transmembrane helix</keyword>
<evidence type="ECO:0000313" key="10">
    <source>
        <dbReference type="Proteomes" id="UP001583193"/>
    </source>
</evidence>
<sequence>MDVFWAAPPISRTITALTFVQSALFYGGLLSGYHLVFLPWHLFKLPPQIWRLATPFFITGPSIGFLYDLYFMYTYSSALENDAPLFSAPGDYFIYLLFVGTVIVLTAGFLLGGFVFTGALILAFAYTYAQENRGKKVRFFIINIPVVFLPWAILTLTLVMKGGHATAVEGTGILAAHLYQFLVRLYPEFGGGRKFITTPGFVRRWFAGNRQAYRTYGTAYRPAQEPSQTSSRGWTSSFTDSWSARGAGRRLGGD</sequence>
<keyword evidence="6 7" id="KW-0472">Membrane</keyword>
<feature type="transmembrane region" description="Helical" evidence="7">
    <location>
        <begin position="137"/>
        <end position="159"/>
    </location>
</feature>
<evidence type="ECO:0000256" key="1">
    <source>
        <dbReference type="ARBA" id="ARBA00004477"/>
    </source>
</evidence>